<dbReference type="WBParaSite" id="jg24749">
    <property type="protein sequence ID" value="jg24749"/>
    <property type="gene ID" value="jg24749"/>
</dbReference>
<dbReference type="Proteomes" id="UP000887574">
    <property type="component" value="Unplaced"/>
</dbReference>
<keyword evidence="1" id="KW-1185">Reference proteome</keyword>
<evidence type="ECO:0000313" key="2">
    <source>
        <dbReference type="WBParaSite" id="jg24749"/>
    </source>
</evidence>
<accession>A0A915DZ76</accession>
<reference evidence="2" key="1">
    <citation type="submission" date="2022-11" db="UniProtKB">
        <authorList>
            <consortium name="WormBaseParasite"/>
        </authorList>
    </citation>
    <scope>IDENTIFICATION</scope>
</reference>
<dbReference type="AlphaFoldDB" id="A0A915DZ76"/>
<name>A0A915DZ76_9BILA</name>
<evidence type="ECO:0000313" key="1">
    <source>
        <dbReference type="Proteomes" id="UP000887574"/>
    </source>
</evidence>
<sequence>MVFHVASAANVDVHLVNQNQLSAEDRLRHWLTTEASMLTVWEEKDACELVGNMKREIRRQYAQTKSDGSLVDPMKNLLHSIDTDDSKKEYENWVSSFPYLHVKEDSVDKENPDEHLI</sequence>
<organism evidence="1 2">
    <name type="scientific">Ditylenchus dipsaci</name>
    <dbReference type="NCBI Taxonomy" id="166011"/>
    <lineage>
        <taxon>Eukaryota</taxon>
        <taxon>Metazoa</taxon>
        <taxon>Ecdysozoa</taxon>
        <taxon>Nematoda</taxon>
        <taxon>Chromadorea</taxon>
        <taxon>Rhabditida</taxon>
        <taxon>Tylenchina</taxon>
        <taxon>Tylenchomorpha</taxon>
        <taxon>Sphaerularioidea</taxon>
        <taxon>Anguinidae</taxon>
        <taxon>Anguininae</taxon>
        <taxon>Ditylenchus</taxon>
    </lineage>
</organism>
<protein>
    <submittedName>
        <fullName evidence="2">Uncharacterized protein</fullName>
    </submittedName>
</protein>
<proteinExistence type="predicted"/>